<dbReference type="Proteomes" id="UP000320244">
    <property type="component" value="Unassembled WGS sequence"/>
</dbReference>
<evidence type="ECO:0000256" key="3">
    <source>
        <dbReference type="ARBA" id="ARBA00022679"/>
    </source>
</evidence>
<evidence type="ECO:0000256" key="1">
    <source>
        <dbReference type="ARBA" id="ARBA00008361"/>
    </source>
</evidence>
<gene>
    <name evidence="5" type="ORF">FGL98_19030</name>
</gene>
<keyword evidence="6" id="KW-1185">Reference proteome</keyword>
<dbReference type="Pfam" id="PF08241">
    <property type="entry name" value="Methyltransf_11"/>
    <property type="match status" value="1"/>
</dbReference>
<dbReference type="InterPro" id="IPR029063">
    <property type="entry name" value="SAM-dependent_MTases_sf"/>
</dbReference>
<dbReference type="GO" id="GO:0032259">
    <property type="term" value="P:methylation"/>
    <property type="evidence" value="ECO:0007669"/>
    <property type="project" value="UniProtKB-KW"/>
</dbReference>
<dbReference type="CDD" id="cd02440">
    <property type="entry name" value="AdoMet_MTases"/>
    <property type="match status" value="1"/>
</dbReference>
<dbReference type="PANTHER" id="PTHR44942:SF4">
    <property type="entry name" value="METHYLTRANSFERASE TYPE 11 DOMAIN-CONTAINING PROTEIN"/>
    <property type="match status" value="1"/>
</dbReference>
<dbReference type="GO" id="GO:0008757">
    <property type="term" value="F:S-adenosylmethionine-dependent methyltransferase activity"/>
    <property type="evidence" value="ECO:0007669"/>
    <property type="project" value="InterPro"/>
</dbReference>
<accession>A0A563DVU4</accession>
<evidence type="ECO:0000256" key="2">
    <source>
        <dbReference type="ARBA" id="ARBA00022603"/>
    </source>
</evidence>
<name>A0A563DVU4_9MICO</name>
<comment type="caution">
    <text evidence="5">The sequence shown here is derived from an EMBL/GenBank/DDBJ whole genome shotgun (WGS) entry which is preliminary data.</text>
</comment>
<dbReference type="RefSeq" id="WP_146319429.1">
    <property type="nucleotide sequence ID" value="NZ_VCQV01000032.1"/>
</dbReference>
<feature type="domain" description="Methyltransferase type 11" evidence="4">
    <location>
        <begin position="48"/>
        <end position="144"/>
    </location>
</feature>
<dbReference type="InterPro" id="IPR051052">
    <property type="entry name" value="Diverse_substrate_MTase"/>
</dbReference>
<protein>
    <submittedName>
        <fullName evidence="5">Class I SAM-dependent methyltransferase</fullName>
    </submittedName>
</protein>
<comment type="similarity">
    <text evidence="1">Belongs to the methyltransferase superfamily.</text>
</comment>
<keyword evidence="3 5" id="KW-0808">Transferase</keyword>
<dbReference type="EMBL" id="VCQV01000032">
    <property type="protein sequence ID" value="TWP34063.1"/>
    <property type="molecule type" value="Genomic_DNA"/>
</dbReference>
<reference evidence="5 6" key="2">
    <citation type="submission" date="2019-08" db="EMBL/GenBank/DDBJ databases">
        <title>Jejuicoccus antrihumi gen. nov., sp. nov., a new member of the family Dermacoccaceae isolated from a cave.</title>
        <authorList>
            <person name="Schumann P."/>
            <person name="Kim I.S."/>
        </authorList>
    </citation>
    <scope>NUCLEOTIDE SEQUENCE [LARGE SCALE GENOMIC DNA]</scope>
    <source>
        <strain evidence="5 6">C5-26</strain>
    </source>
</reference>
<proteinExistence type="inferred from homology"/>
<organism evidence="5 6">
    <name type="scientific">Leekyejoonella antrihumi</name>
    <dbReference type="NCBI Taxonomy" id="1660198"/>
    <lineage>
        <taxon>Bacteria</taxon>
        <taxon>Bacillati</taxon>
        <taxon>Actinomycetota</taxon>
        <taxon>Actinomycetes</taxon>
        <taxon>Micrococcales</taxon>
        <taxon>Dermacoccaceae</taxon>
        <taxon>Leekyejoonella</taxon>
    </lineage>
</organism>
<dbReference type="InterPro" id="IPR013216">
    <property type="entry name" value="Methyltransf_11"/>
</dbReference>
<evidence type="ECO:0000313" key="6">
    <source>
        <dbReference type="Proteomes" id="UP000320244"/>
    </source>
</evidence>
<sequence length="258" mass="28650">MTSDPSTIEVRRWSFGAAAATYDRGRPEWPAETLNWLIGAPAERREVLDLGCGTGKGTRGLVEHGHRVTAVDTSMGMLEVLRDWRDELPDERTQQLVIRQGSAESLPVADDAVDAVVCLQAWHWFDAQKAAAEVARVLRPGGTLGVAWHVVDERAPWVAELTDIVDGVPDRESSDPLSGRTIEGFEPLEGSVFPYEQRQHVQDFVDQVASWSFVAAHEQREAVLAQVRDLGARLQDDDGCITITHRTFCGRTRLREAQ</sequence>
<dbReference type="AlphaFoldDB" id="A0A563DVU4"/>
<keyword evidence="2 5" id="KW-0489">Methyltransferase</keyword>
<evidence type="ECO:0000313" key="5">
    <source>
        <dbReference type="EMBL" id="TWP34063.1"/>
    </source>
</evidence>
<dbReference type="PANTHER" id="PTHR44942">
    <property type="entry name" value="METHYLTRANSF_11 DOMAIN-CONTAINING PROTEIN"/>
    <property type="match status" value="1"/>
</dbReference>
<dbReference type="SUPFAM" id="SSF53335">
    <property type="entry name" value="S-adenosyl-L-methionine-dependent methyltransferases"/>
    <property type="match status" value="1"/>
</dbReference>
<evidence type="ECO:0000259" key="4">
    <source>
        <dbReference type="Pfam" id="PF08241"/>
    </source>
</evidence>
<dbReference type="OrthoDB" id="9797252at2"/>
<reference evidence="5 6" key="1">
    <citation type="submission" date="2019-05" db="EMBL/GenBank/DDBJ databases">
        <authorList>
            <person name="Lee S.D."/>
        </authorList>
    </citation>
    <scope>NUCLEOTIDE SEQUENCE [LARGE SCALE GENOMIC DNA]</scope>
    <source>
        <strain evidence="5 6">C5-26</strain>
    </source>
</reference>
<dbReference type="Gene3D" id="3.40.50.150">
    <property type="entry name" value="Vaccinia Virus protein VP39"/>
    <property type="match status" value="1"/>
</dbReference>